<dbReference type="Gene3D" id="3.30.160.40">
    <property type="entry name" value="Porphobilinogen deaminase, C-terminal domain"/>
    <property type="match status" value="1"/>
</dbReference>
<dbReference type="InterPro" id="IPR000860">
    <property type="entry name" value="HemC"/>
</dbReference>
<dbReference type="PANTHER" id="PTHR11557:SF0">
    <property type="entry name" value="PORPHOBILINOGEN DEAMINASE"/>
    <property type="match status" value="1"/>
</dbReference>
<evidence type="ECO:0000259" key="8">
    <source>
        <dbReference type="Pfam" id="PF03900"/>
    </source>
</evidence>
<dbReference type="NCBIfam" id="TIGR00212">
    <property type="entry name" value="hemC"/>
    <property type="match status" value="1"/>
</dbReference>
<organism evidence="9 10">
    <name type="scientific">Halosimplex rubrum</name>
    <dbReference type="NCBI Taxonomy" id="869889"/>
    <lineage>
        <taxon>Archaea</taxon>
        <taxon>Methanobacteriati</taxon>
        <taxon>Methanobacteriota</taxon>
        <taxon>Stenosarchaea group</taxon>
        <taxon>Halobacteria</taxon>
        <taxon>Halobacteriales</taxon>
        <taxon>Haloarculaceae</taxon>
        <taxon>Halosimplex</taxon>
    </lineage>
</organism>
<dbReference type="PANTHER" id="PTHR11557">
    <property type="entry name" value="PORPHOBILINOGEN DEAMINASE"/>
    <property type="match status" value="1"/>
</dbReference>
<dbReference type="KEGG" id="hrr:HZS55_01870"/>
<feature type="region of interest" description="Disordered" evidence="6">
    <location>
        <begin position="181"/>
        <end position="207"/>
    </location>
</feature>
<dbReference type="EC" id="2.5.1.61" evidence="5"/>
<dbReference type="GO" id="GO:0005737">
    <property type="term" value="C:cytoplasm"/>
    <property type="evidence" value="ECO:0007669"/>
    <property type="project" value="UniProtKB-UniRule"/>
</dbReference>
<dbReference type="AlphaFoldDB" id="A0A7D5SNY2"/>
<dbReference type="SUPFAM" id="SSF54782">
    <property type="entry name" value="Porphobilinogen deaminase (hydroxymethylbilane synthase), C-terminal domain"/>
    <property type="match status" value="1"/>
</dbReference>
<evidence type="ECO:0000256" key="1">
    <source>
        <dbReference type="ARBA" id="ARBA00001916"/>
    </source>
</evidence>
<evidence type="ECO:0000256" key="6">
    <source>
        <dbReference type="SAM" id="MobiDB-lite"/>
    </source>
</evidence>
<dbReference type="Gene3D" id="3.40.190.10">
    <property type="entry name" value="Periplasmic binding protein-like II"/>
    <property type="match status" value="4"/>
</dbReference>
<dbReference type="RefSeq" id="WP_179910071.1">
    <property type="nucleotide sequence ID" value="NZ_CP058910.1"/>
</dbReference>
<comment type="cofactor">
    <cofactor evidence="1">
        <name>dipyrromethane</name>
        <dbReference type="ChEBI" id="CHEBI:60342"/>
    </cofactor>
</comment>
<comment type="similarity">
    <text evidence="2">Belongs to the HMBS family.</text>
</comment>
<evidence type="ECO:0000256" key="4">
    <source>
        <dbReference type="ARBA" id="ARBA00023244"/>
    </source>
</evidence>
<feature type="domain" description="Porphobilinogen deaminase C-terminal" evidence="8">
    <location>
        <begin position="298"/>
        <end position="347"/>
    </location>
</feature>
<evidence type="ECO:0000256" key="5">
    <source>
        <dbReference type="NCBIfam" id="TIGR00212"/>
    </source>
</evidence>
<keyword evidence="4" id="KW-0627">Porphyrin biosynthesis</keyword>
<feature type="domain" description="Porphobilinogen deaminase N-terminal" evidence="7">
    <location>
        <begin position="230"/>
        <end position="281"/>
    </location>
</feature>
<name>A0A7D5SNY2_9EURY</name>
<dbReference type="GeneID" id="56076571"/>
<dbReference type="EMBL" id="CP058910">
    <property type="protein sequence ID" value="QLH76127.1"/>
    <property type="molecule type" value="Genomic_DNA"/>
</dbReference>
<dbReference type="OrthoDB" id="8042at2157"/>
<reference evidence="9 10" key="1">
    <citation type="submission" date="2020-07" db="EMBL/GenBank/DDBJ databases">
        <title>Halosimplex pelagicum sp. nov. and Halosimplex rubrum sp. nov., isolated from salted brown alga Laminaria, and emended description of the genus Halosimplex.</title>
        <authorList>
            <person name="Cui H."/>
        </authorList>
    </citation>
    <scope>NUCLEOTIDE SEQUENCE [LARGE SCALE GENOMIC DNA]</scope>
    <source>
        <strain evidence="9 10">R27</strain>
    </source>
</reference>
<evidence type="ECO:0000256" key="3">
    <source>
        <dbReference type="ARBA" id="ARBA00022679"/>
    </source>
</evidence>
<evidence type="ECO:0000256" key="2">
    <source>
        <dbReference type="ARBA" id="ARBA00005638"/>
    </source>
</evidence>
<dbReference type="GO" id="GO:0006783">
    <property type="term" value="P:heme biosynthetic process"/>
    <property type="evidence" value="ECO:0007669"/>
    <property type="project" value="TreeGrafter"/>
</dbReference>
<feature type="compositionally biased region" description="Acidic residues" evidence="6">
    <location>
        <begin position="188"/>
        <end position="207"/>
    </location>
</feature>
<dbReference type="InterPro" id="IPR022417">
    <property type="entry name" value="Porphobilin_deaminase_N"/>
</dbReference>
<dbReference type="Pfam" id="PF01379">
    <property type="entry name" value="Porphobil_deam"/>
    <property type="match status" value="2"/>
</dbReference>
<protein>
    <recommendedName>
        <fullName evidence="5">Hydroxymethylbilane synthase</fullName>
        <ecNumber evidence="5">2.5.1.61</ecNumber>
    </recommendedName>
</protein>
<dbReference type="Proteomes" id="UP000509667">
    <property type="component" value="Chromosome"/>
</dbReference>
<evidence type="ECO:0000313" key="10">
    <source>
        <dbReference type="Proteomes" id="UP000509667"/>
    </source>
</evidence>
<dbReference type="InterPro" id="IPR036803">
    <property type="entry name" value="Porphobilinogen_deaminase_C_sf"/>
</dbReference>
<dbReference type="GO" id="GO:0004418">
    <property type="term" value="F:hydroxymethylbilane synthase activity"/>
    <property type="evidence" value="ECO:0007669"/>
    <property type="project" value="UniProtKB-UniRule"/>
</dbReference>
<feature type="domain" description="Porphobilinogen deaminase N-terminal" evidence="7">
    <location>
        <begin position="5"/>
        <end position="158"/>
    </location>
</feature>
<dbReference type="InterPro" id="IPR022418">
    <property type="entry name" value="Porphobilinogen_deaminase_C"/>
</dbReference>
<gene>
    <name evidence="9" type="primary">hemC</name>
    <name evidence="9" type="ORF">HZS55_01870</name>
</gene>
<proteinExistence type="inferred from homology"/>
<keyword evidence="3 9" id="KW-0808">Transferase</keyword>
<dbReference type="InterPro" id="IPR022419">
    <property type="entry name" value="Porphobilin_deaminase_cofac_BS"/>
</dbReference>
<keyword evidence="10" id="KW-1185">Reference proteome</keyword>
<dbReference type="PRINTS" id="PR00151">
    <property type="entry name" value="PORPHBDMNASE"/>
</dbReference>
<dbReference type="PROSITE" id="PS00533">
    <property type="entry name" value="PORPHOBILINOGEN_DEAM"/>
    <property type="match status" value="1"/>
</dbReference>
<accession>A0A7D5SNY2</accession>
<feature type="region of interest" description="Disordered" evidence="6">
    <location>
        <begin position="372"/>
        <end position="419"/>
    </location>
</feature>
<sequence length="419" mass="44984">MSTTLRLGTRGSDLALRQAATIKERLENRRFDVELVEVETAGDQITDEAIHELGKTGAFVRALDEEVLDGDCDAAVHSMKDMPTEMPEDMVVAGVPERAAPRDVLVTRDGVSLSGLPEGATVGTSSLRRGAQLLAERDDLDVQPLRGNVDTRVQKLLAPPLLAEHERRVVAEADEEIDDMAEYKQLDDGDEDGEADGDGEDADDDSEYDRTVEEWFEDLTELQRRALERDPDVEYDAIVLAEAGLERAGLLHHVEHRQLDPDGFVPAPGQGTLAVTARDGDLAEDLRSVLDHSPTRVEATVERTILGELGGGCVAPVGIYAVLQGSVVRASVRVLDREGEEEVREARELPVQNHAEAAREFAADLADAGAADLIEQARRTADEESGAASASPDTPDEDDGRAAEGGDGGGADDSAGDEK</sequence>
<dbReference type="Pfam" id="PF03900">
    <property type="entry name" value="Porphobil_deamC"/>
    <property type="match status" value="1"/>
</dbReference>
<dbReference type="SUPFAM" id="SSF53850">
    <property type="entry name" value="Periplasmic binding protein-like II"/>
    <property type="match status" value="2"/>
</dbReference>
<evidence type="ECO:0000313" key="9">
    <source>
        <dbReference type="EMBL" id="QLH76127.1"/>
    </source>
</evidence>
<evidence type="ECO:0000259" key="7">
    <source>
        <dbReference type="Pfam" id="PF01379"/>
    </source>
</evidence>